<dbReference type="PANTHER" id="PTHR46969">
    <property type="entry name" value="BIFUNCTIONAL PROTEIN HLDE"/>
    <property type="match status" value="1"/>
</dbReference>
<dbReference type="Pfam" id="PF01467">
    <property type="entry name" value="CTP_transf_like"/>
    <property type="match status" value="1"/>
</dbReference>
<feature type="domain" description="Cytidyltransferase-like" evidence="4">
    <location>
        <begin position="36"/>
        <end position="163"/>
    </location>
</feature>
<dbReference type="GO" id="GO:0033786">
    <property type="term" value="F:heptose-1-phosphate adenylyltransferase activity"/>
    <property type="evidence" value="ECO:0007669"/>
    <property type="project" value="TreeGrafter"/>
</dbReference>
<gene>
    <name evidence="5" type="ORF">DW352_26555</name>
</gene>
<dbReference type="PANTHER" id="PTHR46969:SF1">
    <property type="entry name" value="BIFUNCTIONAL PROTEIN HLDE"/>
    <property type="match status" value="1"/>
</dbReference>
<dbReference type="NCBIfam" id="TIGR00125">
    <property type="entry name" value="cyt_tran_rel"/>
    <property type="match status" value="1"/>
</dbReference>
<proteinExistence type="predicted"/>
<dbReference type="Proteomes" id="UP000254889">
    <property type="component" value="Chromosome"/>
</dbReference>
<protein>
    <submittedName>
        <fullName evidence="5">ADP-heptose synthase</fullName>
    </submittedName>
</protein>
<sequence length="358" mass="38768">MMDEASKKIVSHKVKSAAEIAAAIGAPPRQKKVIMCHGTFDIVHPGHVRHLLYAKSKGDILIASLTADAHIVKANFRPFVPQELRAFNLAALEMVDYVVIDSNPTPLKNISVIKPDYFAKGYEYTKGGLHPRTAEEKQAVEAYGGEIIFTPGDIVYSSSNIIELEPPAIATEKLMALLEAEGLTFDDLRSAVDKLKGLRVHVVGDTIVDSYTHTTLIGGMTKTPTMSVRFENKHDFVGGAGIVAKHLKAAGAEVVFSTVLGNDNLADFALKDLEAAGVECIPIVDQTRPTTNKNAIIAGGYNLLKVDTLDNRSISERILKALCSQVADTPADIVVFSDFRHGMFNRETIPPLIKALPA</sequence>
<dbReference type="GO" id="GO:0033785">
    <property type="term" value="F:heptose 7-phosphate kinase activity"/>
    <property type="evidence" value="ECO:0007669"/>
    <property type="project" value="TreeGrafter"/>
</dbReference>
<dbReference type="InterPro" id="IPR011611">
    <property type="entry name" value="PfkB_dom"/>
</dbReference>
<dbReference type="Gene3D" id="3.40.50.620">
    <property type="entry name" value="HUPs"/>
    <property type="match status" value="1"/>
</dbReference>
<keyword evidence="2" id="KW-0119">Carbohydrate metabolism</keyword>
<evidence type="ECO:0000313" key="6">
    <source>
        <dbReference type="Proteomes" id="UP000254889"/>
    </source>
</evidence>
<dbReference type="SUPFAM" id="SSF53613">
    <property type="entry name" value="Ribokinase-like"/>
    <property type="match status" value="1"/>
</dbReference>
<dbReference type="AlphaFoldDB" id="A0A346A3N2"/>
<dbReference type="InterPro" id="IPR014729">
    <property type="entry name" value="Rossmann-like_a/b/a_fold"/>
</dbReference>
<accession>A0A346A3N2</accession>
<dbReference type="InterPro" id="IPR029056">
    <property type="entry name" value="Ribokinase-like"/>
</dbReference>
<feature type="non-terminal residue" evidence="5">
    <location>
        <position position="358"/>
    </location>
</feature>
<name>A0A346A3N2_9HYPH</name>
<keyword evidence="1" id="KW-0511">Multifunctional enzyme</keyword>
<dbReference type="GO" id="GO:0005829">
    <property type="term" value="C:cytosol"/>
    <property type="evidence" value="ECO:0007669"/>
    <property type="project" value="TreeGrafter"/>
</dbReference>
<evidence type="ECO:0000259" key="4">
    <source>
        <dbReference type="Pfam" id="PF01467"/>
    </source>
</evidence>
<evidence type="ECO:0000259" key="3">
    <source>
        <dbReference type="Pfam" id="PF00294"/>
    </source>
</evidence>
<reference evidence="5 6" key="1">
    <citation type="submission" date="2018-07" db="EMBL/GenBank/DDBJ databases">
        <authorList>
            <person name="Quirk P.G."/>
            <person name="Krulwich T.A."/>
        </authorList>
    </citation>
    <scope>NUCLEOTIDE SEQUENCE [LARGE SCALE GENOMIC DNA]</scope>
    <source>
        <strain evidence="5 6">CC-BB4</strain>
    </source>
</reference>
<dbReference type="InterPro" id="IPR004821">
    <property type="entry name" value="Cyt_trans-like"/>
</dbReference>
<evidence type="ECO:0000256" key="2">
    <source>
        <dbReference type="ARBA" id="ARBA00023277"/>
    </source>
</evidence>
<dbReference type="Gene3D" id="3.40.1190.20">
    <property type="match status" value="1"/>
</dbReference>
<evidence type="ECO:0000313" key="5">
    <source>
        <dbReference type="EMBL" id="AXK83779.1"/>
    </source>
</evidence>
<dbReference type="Pfam" id="PF00294">
    <property type="entry name" value="PfkB"/>
    <property type="match status" value="1"/>
</dbReference>
<dbReference type="EMBL" id="CP031417">
    <property type="protein sequence ID" value="AXK83779.1"/>
    <property type="molecule type" value="Genomic_DNA"/>
</dbReference>
<feature type="domain" description="Carbohydrate kinase PfkB" evidence="3">
    <location>
        <begin position="201"/>
        <end position="299"/>
    </location>
</feature>
<dbReference type="KEGG" id="ptaw:DW352_26555"/>
<keyword evidence="6" id="KW-1185">Reference proteome</keyword>
<dbReference type="OrthoDB" id="9802794at2"/>
<dbReference type="RefSeq" id="WP_115694158.1">
    <property type="nucleotide sequence ID" value="NZ_CP031417.1"/>
</dbReference>
<evidence type="ECO:0000256" key="1">
    <source>
        <dbReference type="ARBA" id="ARBA00023268"/>
    </source>
</evidence>
<dbReference type="SUPFAM" id="SSF52374">
    <property type="entry name" value="Nucleotidylyl transferase"/>
    <property type="match status" value="1"/>
</dbReference>
<organism evidence="5 6">
    <name type="scientific">Pseudolabrys taiwanensis</name>
    <dbReference type="NCBI Taxonomy" id="331696"/>
    <lineage>
        <taxon>Bacteria</taxon>
        <taxon>Pseudomonadati</taxon>
        <taxon>Pseudomonadota</taxon>
        <taxon>Alphaproteobacteria</taxon>
        <taxon>Hyphomicrobiales</taxon>
        <taxon>Xanthobacteraceae</taxon>
        <taxon>Pseudolabrys</taxon>
    </lineage>
</organism>